<dbReference type="AlphaFoldDB" id="A0A9N7UY73"/>
<feature type="compositionally biased region" description="Basic and acidic residues" evidence="1">
    <location>
        <begin position="26"/>
        <end position="37"/>
    </location>
</feature>
<reference evidence="2" key="1">
    <citation type="submission" date="2020-03" db="EMBL/GenBank/DDBJ databases">
        <authorList>
            <person name="Weist P."/>
        </authorList>
    </citation>
    <scope>NUCLEOTIDE SEQUENCE</scope>
</reference>
<organism evidence="2 3">
    <name type="scientific">Pleuronectes platessa</name>
    <name type="common">European plaice</name>
    <dbReference type="NCBI Taxonomy" id="8262"/>
    <lineage>
        <taxon>Eukaryota</taxon>
        <taxon>Metazoa</taxon>
        <taxon>Chordata</taxon>
        <taxon>Craniata</taxon>
        <taxon>Vertebrata</taxon>
        <taxon>Euteleostomi</taxon>
        <taxon>Actinopterygii</taxon>
        <taxon>Neopterygii</taxon>
        <taxon>Teleostei</taxon>
        <taxon>Neoteleostei</taxon>
        <taxon>Acanthomorphata</taxon>
        <taxon>Carangaria</taxon>
        <taxon>Pleuronectiformes</taxon>
        <taxon>Pleuronectoidei</taxon>
        <taxon>Pleuronectidae</taxon>
        <taxon>Pleuronectes</taxon>
    </lineage>
</organism>
<name>A0A9N7UY73_PLEPL</name>
<evidence type="ECO:0000313" key="3">
    <source>
        <dbReference type="Proteomes" id="UP001153269"/>
    </source>
</evidence>
<feature type="region of interest" description="Disordered" evidence="1">
    <location>
        <begin position="26"/>
        <end position="100"/>
    </location>
</feature>
<gene>
    <name evidence="2" type="ORF">PLEPLA_LOCUS26994</name>
</gene>
<proteinExistence type="predicted"/>
<evidence type="ECO:0000256" key="1">
    <source>
        <dbReference type="SAM" id="MobiDB-lite"/>
    </source>
</evidence>
<protein>
    <submittedName>
        <fullName evidence="2">Uncharacterized protein</fullName>
    </submittedName>
</protein>
<evidence type="ECO:0000313" key="2">
    <source>
        <dbReference type="EMBL" id="CAB1439168.1"/>
    </source>
</evidence>
<sequence>MQRRLTAGGIPPQSVTWEIRVIASPDRKGQKGEERLFQETPVANKSDSVLSSSSKAALENVEKAALDPSSAADLGRGPPPLYDANATQDPPLPLRSARTI</sequence>
<dbReference type="Proteomes" id="UP001153269">
    <property type="component" value="Unassembled WGS sequence"/>
</dbReference>
<comment type="caution">
    <text evidence="2">The sequence shown here is derived from an EMBL/GenBank/DDBJ whole genome shotgun (WGS) entry which is preliminary data.</text>
</comment>
<accession>A0A9N7UY73</accession>
<keyword evidence="3" id="KW-1185">Reference proteome</keyword>
<dbReference type="EMBL" id="CADEAL010002238">
    <property type="protein sequence ID" value="CAB1439168.1"/>
    <property type="molecule type" value="Genomic_DNA"/>
</dbReference>